<evidence type="ECO:0000313" key="1">
    <source>
        <dbReference type="EMBL" id="BAG05646.1"/>
    </source>
</evidence>
<gene>
    <name evidence="1" type="ordered locus">MAE_58240</name>
</gene>
<keyword evidence="2" id="KW-1185">Reference proteome</keyword>
<accession>B0JIT8</accession>
<dbReference type="HOGENOM" id="CLU_2899185_0_0_3"/>
<organism evidence="1 2">
    <name type="scientific">Microcystis aeruginosa (strain NIES-843 / IAM M-2473)</name>
    <dbReference type="NCBI Taxonomy" id="449447"/>
    <lineage>
        <taxon>Bacteria</taxon>
        <taxon>Bacillati</taxon>
        <taxon>Cyanobacteriota</taxon>
        <taxon>Cyanophyceae</taxon>
        <taxon>Oscillatoriophycideae</taxon>
        <taxon>Chroococcales</taxon>
        <taxon>Microcystaceae</taxon>
        <taxon>Microcystis</taxon>
    </lineage>
</organism>
<reference evidence="1 2" key="1">
    <citation type="journal article" date="2007" name="DNA Res.">
        <title>Complete genomic structure of the bloom-forming toxic cyanobacterium Microcystis aeruginosa NIES-843.</title>
        <authorList>
            <person name="Kaneko T."/>
            <person name="Nakajima N."/>
            <person name="Okamoto S."/>
            <person name="Suzuki I."/>
            <person name="Tanabe Y."/>
            <person name="Tamaoki M."/>
            <person name="Nakamura Y."/>
            <person name="Kasai F."/>
            <person name="Watanabe A."/>
            <person name="Kawashima K."/>
            <person name="Kishida Y."/>
            <person name="Ono A."/>
            <person name="Shimizu Y."/>
            <person name="Takahashi C."/>
            <person name="Minami C."/>
            <person name="Fujishiro T."/>
            <person name="Kohara M."/>
            <person name="Katoh M."/>
            <person name="Nakazaki N."/>
            <person name="Nakayama S."/>
            <person name="Yamada M."/>
            <person name="Tabata S."/>
            <person name="Watanabe M.M."/>
        </authorList>
    </citation>
    <scope>NUCLEOTIDE SEQUENCE [LARGE SCALE GENOMIC DNA]</scope>
    <source>
        <strain evidence="2">NIES-843 / IAM M-247</strain>
    </source>
</reference>
<name>B0JIT8_MICAN</name>
<protein>
    <submittedName>
        <fullName evidence="1">Uncharacterized protein</fullName>
    </submittedName>
</protein>
<sequence length="62" mass="7168">MNLGWVSCFNPTPAHVTLPLTHPTNNCASLLNCFVKYFCNLWAGSGQVMVLFFYDEFLYNWM</sequence>
<dbReference type="KEGG" id="mar:MAE_58240"/>
<dbReference type="EnsemblBacteria" id="BAG05646">
    <property type="protein sequence ID" value="BAG05646"/>
    <property type="gene ID" value="MAE_58240"/>
</dbReference>
<dbReference type="Proteomes" id="UP000001510">
    <property type="component" value="Chromosome"/>
</dbReference>
<evidence type="ECO:0000313" key="2">
    <source>
        <dbReference type="Proteomes" id="UP000001510"/>
    </source>
</evidence>
<proteinExistence type="predicted"/>
<dbReference type="PaxDb" id="449447-MAE_58240"/>
<dbReference type="EMBL" id="AP009552">
    <property type="protein sequence ID" value="BAG05646.1"/>
    <property type="molecule type" value="Genomic_DNA"/>
</dbReference>
<dbReference type="AlphaFoldDB" id="B0JIT8"/>